<feature type="compositionally biased region" description="Low complexity" evidence="4">
    <location>
        <begin position="324"/>
        <end position="334"/>
    </location>
</feature>
<reference evidence="6 7" key="1">
    <citation type="journal article" date="2019" name="Nat. Ecol. Evol.">
        <title>Megaphylogeny resolves global patterns of mushroom evolution.</title>
        <authorList>
            <person name="Varga T."/>
            <person name="Krizsan K."/>
            <person name="Foldi C."/>
            <person name="Dima B."/>
            <person name="Sanchez-Garcia M."/>
            <person name="Sanchez-Ramirez S."/>
            <person name="Szollosi G.J."/>
            <person name="Szarkandi J.G."/>
            <person name="Papp V."/>
            <person name="Albert L."/>
            <person name="Andreopoulos W."/>
            <person name="Angelini C."/>
            <person name="Antonin V."/>
            <person name="Barry K.W."/>
            <person name="Bougher N.L."/>
            <person name="Buchanan P."/>
            <person name="Buyck B."/>
            <person name="Bense V."/>
            <person name="Catcheside P."/>
            <person name="Chovatia M."/>
            <person name="Cooper J."/>
            <person name="Damon W."/>
            <person name="Desjardin D."/>
            <person name="Finy P."/>
            <person name="Geml J."/>
            <person name="Haridas S."/>
            <person name="Hughes K."/>
            <person name="Justo A."/>
            <person name="Karasinski D."/>
            <person name="Kautmanova I."/>
            <person name="Kiss B."/>
            <person name="Kocsube S."/>
            <person name="Kotiranta H."/>
            <person name="LaButti K.M."/>
            <person name="Lechner B.E."/>
            <person name="Liimatainen K."/>
            <person name="Lipzen A."/>
            <person name="Lukacs Z."/>
            <person name="Mihaltcheva S."/>
            <person name="Morgado L.N."/>
            <person name="Niskanen T."/>
            <person name="Noordeloos M.E."/>
            <person name="Ohm R.A."/>
            <person name="Ortiz-Santana B."/>
            <person name="Ovrebo C."/>
            <person name="Racz N."/>
            <person name="Riley R."/>
            <person name="Savchenko A."/>
            <person name="Shiryaev A."/>
            <person name="Soop K."/>
            <person name="Spirin V."/>
            <person name="Szebenyi C."/>
            <person name="Tomsovsky M."/>
            <person name="Tulloss R.E."/>
            <person name="Uehling J."/>
            <person name="Grigoriev I.V."/>
            <person name="Vagvolgyi C."/>
            <person name="Papp T."/>
            <person name="Martin F.M."/>
            <person name="Miettinen O."/>
            <person name="Hibbett D.S."/>
            <person name="Nagy L.G."/>
        </authorList>
    </citation>
    <scope>NUCLEOTIDE SEQUENCE [LARGE SCALE GENOMIC DNA]</scope>
    <source>
        <strain evidence="6 7">FP101781</strain>
    </source>
</reference>
<organism evidence="6 7">
    <name type="scientific">Coprinellus micaceus</name>
    <name type="common">Glistening ink-cap mushroom</name>
    <name type="synonym">Coprinus micaceus</name>
    <dbReference type="NCBI Taxonomy" id="71717"/>
    <lineage>
        <taxon>Eukaryota</taxon>
        <taxon>Fungi</taxon>
        <taxon>Dikarya</taxon>
        <taxon>Basidiomycota</taxon>
        <taxon>Agaricomycotina</taxon>
        <taxon>Agaricomycetes</taxon>
        <taxon>Agaricomycetidae</taxon>
        <taxon>Agaricales</taxon>
        <taxon>Agaricineae</taxon>
        <taxon>Psathyrellaceae</taxon>
        <taxon>Coprinellus</taxon>
    </lineage>
</organism>
<dbReference type="OrthoDB" id="5559380at2759"/>
<dbReference type="Proteomes" id="UP000298030">
    <property type="component" value="Unassembled WGS sequence"/>
</dbReference>
<feature type="compositionally biased region" description="Polar residues" evidence="4">
    <location>
        <begin position="530"/>
        <end position="540"/>
    </location>
</feature>
<dbReference type="GO" id="GO:0030473">
    <property type="term" value="P:nuclear migration along microtubule"/>
    <property type="evidence" value="ECO:0007669"/>
    <property type="project" value="TreeGrafter"/>
</dbReference>
<keyword evidence="3" id="KW-0206">Cytoskeleton</keyword>
<protein>
    <recommendedName>
        <fullName evidence="5">GAR domain-containing protein</fullName>
    </recommendedName>
</protein>
<feature type="compositionally biased region" description="Low complexity" evidence="4">
    <location>
        <begin position="599"/>
        <end position="610"/>
    </location>
</feature>
<dbReference type="STRING" id="71717.A0A4Y7TG98"/>
<dbReference type="GO" id="GO:0005816">
    <property type="term" value="C:spindle pole body"/>
    <property type="evidence" value="ECO:0007669"/>
    <property type="project" value="TreeGrafter"/>
</dbReference>
<dbReference type="PROSITE" id="PS51460">
    <property type="entry name" value="GAR"/>
    <property type="match status" value="1"/>
</dbReference>
<comment type="caution">
    <text evidence="6">The sequence shown here is derived from an EMBL/GenBank/DDBJ whole genome shotgun (WGS) entry which is preliminary data.</text>
</comment>
<feature type="compositionally biased region" description="Gly residues" evidence="4">
    <location>
        <begin position="256"/>
        <end position="270"/>
    </location>
</feature>
<evidence type="ECO:0000259" key="5">
    <source>
        <dbReference type="PROSITE" id="PS51460"/>
    </source>
</evidence>
<gene>
    <name evidence="6" type="ORF">FA13DRAFT_1730947</name>
</gene>
<dbReference type="PANTHER" id="PTHR37271:SF1">
    <property type="entry name" value="KARYOGAMY PROTEIN KAR9"/>
    <property type="match status" value="1"/>
</dbReference>
<feature type="compositionally biased region" description="Low complexity" evidence="4">
    <location>
        <begin position="469"/>
        <end position="481"/>
    </location>
</feature>
<feature type="region of interest" description="Disordered" evidence="4">
    <location>
        <begin position="307"/>
        <end position="574"/>
    </location>
</feature>
<feature type="region of interest" description="Disordered" evidence="4">
    <location>
        <begin position="231"/>
        <end position="274"/>
    </location>
</feature>
<feature type="compositionally biased region" description="Gly residues" evidence="4">
    <location>
        <begin position="734"/>
        <end position="749"/>
    </location>
</feature>
<dbReference type="GO" id="GO:0005938">
    <property type="term" value="C:cell cortex"/>
    <property type="evidence" value="ECO:0007669"/>
    <property type="project" value="TreeGrafter"/>
</dbReference>
<dbReference type="SUPFAM" id="SSF143575">
    <property type="entry name" value="GAS2 domain-like"/>
    <property type="match status" value="1"/>
</dbReference>
<dbReference type="AlphaFoldDB" id="A0A4Y7TG98"/>
<dbReference type="InterPro" id="IPR003108">
    <property type="entry name" value="GAR_dom"/>
</dbReference>
<dbReference type="GO" id="GO:0051293">
    <property type="term" value="P:establishment of spindle localization"/>
    <property type="evidence" value="ECO:0007669"/>
    <property type="project" value="TreeGrafter"/>
</dbReference>
<comment type="subcellular location">
    <subcellularLocation>
        <location evidence="1">Cytoplasm</location>
        <location evidence="1">Cytoskeleton</location>
    </subcellularLocation>
</comment>
<dbReference type="Pfam" id="PF08580">
    <property type="entry name" value="KAR9"/>
    <property type="match status" value="1"/>
</dbReference>
<dbReference type="Gene3D" id="3.30.920.20">
    <property type="entry name" value="Gas2-like domain"/>
    <property type="match status" value="1"/>
</dbReference>
<evidence type="ECO:0000313" key="6">
    <source>
        <dbReference type="EMBL" id="TEB33186.1"/>
    </source>
</evidence>
<feature type="compositionally biased region" description="Polar residues" evidence="4">
    <location>
        <begin position="362"/>
        <end position="394"/>
    </location>
</feature>
<dbReference type="InterPro" id="IPR013889">
    <property type="entry name" value="Karyogamy_KAR9"/>
</dbReference>
<feature type="region of interest" description="Disordered" evidence="4">
    <location>
        <begin position="589"/>
        <end position="667"/>
    </location>
</feature>
<dbReference type="EMBL" id="QPFP01000013">
    <property type="protein sequence ID" value="TEB33186.1"/>
    <property type="molecule type" value="Genomic_DNA"/>
</dbReference>
<evidence type="ECO:0000256" key="3">
    <source>
        <dbReference type="ARBA" id="ARBA00023212"/>
    </source>
</evidence>
<evidence type="ECO:0000256" key="1">
    <source>
        <dbReference type="ARBA" id="ARBA00004245"/>
    </source>
</evidence>
<feature type="compositionally biased region" description="Low complexity" evidence="4">
    <location>
        <begin position="706"/>
        <end position="718"/>
    </location>
</feature>
<dbReference type="GO" id="GO:0043332">
    <property type="term" value="C:mating projection tip"/>
    <property type="evidence" value="ECO:0007669"/>
    <property type="project" value="TreeGrafter"/>
</dbReference>
<evidence type="ECO:0000256" key="4">
    <source>
        <dbReference type="SAM" id="MobiDB-lite"/>
    </source>
</evidence>
<sequence length="884" mass="93606">MALDERLESVEKGIKSVNENMQPYLPPVTPTTATQDSLAITPTVANITGASSGPSSSAPNEGTVALLRKHTALLAEWESVQDESDVLREELKEDKWLTVFRTVTDQADGMMSSLEKAVTRCQDFIFQVHQRKRTILNDGDDLFGSSSKTPITLETYHSLLESYEAKKKHYMPATSKVLSIIDRGVRDRVTKNGETLRRHSESAQRWKALKDRIARTDTEMENARKILVAADASESEAGSSTSGYLATPPSGSRLHLGGGSEKGSERGGGTLSRSISPFRKFARRITGSSSWGNPKISSPTAVITPLTVNKKLPKTPSSEPPPVSSSSSNFSSISQTFRKGRTSLFAGSKGVEPVTPNRPNHMKSQSVTPDSSPNVNRVGDSTRSYFGTTASSAAKSRPSLTGGGLTPGKPTWNASTKVDNSDEKRTPGGSFKGTPGSRVNSRPPSSQGIYASHSGGTIPPVPPLSTPGRRSLSRASMASSRPWSPIDSSASTTYSSSQHHWHPPPLTFSSTNSSSRFNTPSRAGSRPPSRAQTPSRSASMTPGTPRPRPKTPSNIPMPAARPPGRSPGGRSASVGTKADMFAVGMSAADWSPDNSNGRPFSPAFSTSGTSATGGSGFHPPRPPSRSMIPVPTVHVSGASPGQRSRPSSSMSHLGHGFSYNGRAGSESPTMRMLNSQIAGMGMSPFRNNARRAQTPDGLSMMRSVSAATGGANASGTGSMVARPPPSSFRDNGSVTGGSRPGSRLGGAGGSSLDLTNNMSTTTLMGPLHEYVVGNAKDPLDVEVARVANRIPHGLVIARIDPPLKKAPKEGEEVKAQYSFTNALASKVVACRLTTMTRATKLKAGQEEGLTKDTVRMVTTKKVMCRVGGGWQDLNLYILNRQAGL</sequence>
<dbReference type="InterPro" id="IPR036534">
    <property type="entry name" value="GAR_dom_sf"/>
</dbReference>
<accession>A0A4Y7TG98</accession>
<evidence type="ECO:0000256" key="2">
    <source>
        <dbReference type="ARBA" id="ARBA00022490"/>
    </source>
</evidence>
<proteinExistence type="predicted"/>
<feature type="compositionally biased region" description="Low complexity" evidence="4">
    <location>
        <begin position="507"/>
        <end position="522"/>
    </location>
</feature>
<feature type="compositionally biased region" description="Low complexity" evidence="4">
    <location>
        <begin position="488"/>
        <end position="497"/>
    </location>
</feature>
<dbReference type="PANTHER" id="PTHR37271">
    <property type="entry name" value="KARYOGAMY PROTEIN KAR9"/>
    <property type="match status" value="1"/>
</dbReference>
<feature type="compositionally biased region" description="Low complexity" evidence="4">
    <location>
        <begin position="231"/>
        <end position="243"/>
    </location>
</feature>
<dbReference type="GO" id="GO:0008017">
    <property type="term" value="F:microtubule binding"/>
    <property type="evidence" value="ECO:0007669"/>
    <property type="project" value="InterPro"/>
</dbReference>
<name>A0A4Y7TG98_COPMI</name>
<feature type="domain" description="GAR" evidence="5">
    <location>
        <begin position="774"/>
        <end position="884"/>
    </location>
</feature>
<feature type="compositionally biased region" description="Polar residues" evidence="4">
    <location>
        <begin position="437"/>
        <end position="449"/>
    </location>
</feature>
<evidence type="ECO:0000313" key="7">
    <source>
        <dbReference type="Proteomes" id="UP000298030"/>
    </source>
</evidence>
<keyword evidence="7" id="KW-1185">Reference proteome</keyword>
<keyword evidence="2" id="KW-0963">Cytoplasm</keyword>
<dbReference type="Pfam" id="PF02187">
    <property type="entry name" value="GAS2"/>
    <property type="match status" value="1"/>
</dbReference>
<feature type="region of interest" description="Disordered" evidence="4">
    <location>
        <begin position="706"/>
        <end position="752"/>
    </location>
</feature>
<feature type="compositionally biased region" description="Polar residues" evidence="4">
    <location>
        <begin position="639"/>
        <end position="651"/>
    </location>
</feature>